<comment type="subcellular location">
    <subcellularLocation>
        <location evidence="1">Nucleus</location>
    </subcellularLocation>
</comment>
<evidence type="ECO:0000256" key="2">
    <source>
        <dbReference type="ARBA" id="ARBA00022574"/>
    </source>
</evidence>
<accession>W9Y7Z8</accession>
<evidence type="ECO:0000256" key="4">
    <source>
        <dbReference type="ARBA" id="ARBA00023242"/>
    </source>
</evidence>
<dbReference type="GO" id="GO:0003714">
    <property type="term" value="F:transcription corepressor activity"/>
    <property type="evidence" value="ECO:0007669"/>
    <property type="project" value="InterPro"/>
</dbReference>
<dbReference type="Pfam" id="PF00400">
    <property type="entry name" value="WD40"/>
    <property type="match status" value="2"/>
</dbReference>
<feature type="compositionally biased region" description="Polar residues" evidence="5">
    <location>
        <begin position="64"/>
        <end position="78"/>
    </location>
</feature>
<dbReference type="SMART" id="SM00320">
    <property type="entry name" value="WD40"/>
    <property type="match status" value="4"/>
</dbReference>
<name>W9Y7Z8_9EURO</name>
<keyword evidence="4" id="KW-0539">Nucleus</keyword>
<dbReference type="InterPro" id="IPR036322">
    <property type="entry name" value="WD40_repeat_dom_sf"/>
</dbReference>
<evidence type="ECO:0000256" key="5">
    <source>
        <dbReference type="SAM" id="MobiDB-lite"/>
    </source>
</evidence>
<evidence type="ECO:0000313" key="8">
    <source>
        <dbReference type="Proteomes" id="UP000019478"/>
    </source>
</evidence>
<keyword evidence="8" id="KW-1185">Reference proteome</keyword>
<feature type="region of interest" description="Disordered" evidence="5">
    <location>
        <begin position="1"/>
        <end position="123"/>
    </location>
</feature>
<evidence type="ECO:0000259" key="6">
    <source>
        <dbReference type="Pfam" id="PF12894"/>
    </source>
</evidence>
<dbReference type="GO" id="GO:0006357">
    <property type="term" value="P:regulation of transcription by RNA polymerase II"/>
    <property type="evidence" value="ECO:0007669"/>
    <property type="project" value="TreeGrafter"/>
</dbReference>
<dbReference type="PANTHER" id="PTHR22846:SF2">
    <property type="entry name" value="F-BOX-LIKE_WD REPEAT-CONTAINING PROTEIN EBI"/>
    <property type="match status" value="1"/>
</dbReference>
<dbReference type="EMBL" id="AMGY01000002">
    <property type="protein sequence ID" value="EXJ88967.1"/>
    <property type="molecule type" value="Genomic_DNA"/>
</dbReference>
<dbReference type="OrthoDB" id="1367865at2759"/>
<evidence type="ECO:0000256" key="1">
    <source>
        <dbReference type="ARBA" id="ARBA00004123"/>
    </source>
</evidence>
<dbReference type="InterPro" id="IPR001680">
    <property type="entry name" value="WD40_rpt"/>
</dbReference>
<dbReference type="Pfam" id="PF12894">
    <property type="entry name" value="ANAPC4_WD40"/>
    <property type="match status" value="1"/>
</dbReference>
<evidence type="ECO:0000313" key="7">
    <source>
        <dbReference type="EMBL" id="EXJ88967.1"/>
    </source>
</evidence>
<feature type="domain" description="Anaphase-promoting complex subunit 4-like WD40" evidence="6">
    <location>
        <begin position="237"/>
        <end position="293"/>
    </location>
</feature>
<comment type="caution">
    <text evidence="7">The sequence shown here is derived from an EMBL/GenBank/DDBJ whole genome shotgun (WGS) entry which is preliminary data.</text>
</comment>
<gene>
    <name evidence="7" type="ORF">A1O3_02031</name>
</gene>
<dbReference type="InterPro" id="IPR045183">
    <property type="entry name" value="Ebi-like"/>
</dbReference>
<dbReference type="PANTHER" id="PTHR22846">
    <property type="entry name" value="WD40 REPEAT PROTEIN"/>
    <property type="match status" value="1"/>
</dbReference>
<proteinExistence type="predicted"/>
<dbReference type="SUPFAM" id="SSF50978">
    <property type="entry name" value="WD40 repeat-like"/>
    <property type="match status" value="1"/>
</dbReference>
<dbReference type="AlphaFoldDB" id="W9Y7Z8"/>
<dbReference type="eggNOG" id="KOG0273">
    <property type="taxonomic scope" value="Eukaryota"/>
</dbReference>
<dbReference type="InterPro" id="IPR015943">
    <property type="entry name" value="WD40/YVTN_repeat-like_dom_sf"/>
</dbReference>
<dbReference type="STRING" id="1182542.W9Y7Z8"/>
<evidence type="ECO:0000256" key="3">
    <source>
        <dbReference type="ARBA" id="ARBA00022737"/>
    </source>
</evidence>
<dbReference type="GeneID" id="19166164"/>
<sequence length="588" mass="62596">MFYFGPESAKPPPELPEEPVPSSSSPAGSNLALQHKVREGVPNGLPEVSTHLPAKRSRKAERNGSGTRKLSASASRHGNVSAMDVDMANGHPHSRVDARSPSATDTGADENTHLINGARNDDRMDLDDDSLTADQGTHELHVEALPPPLHTLTTGESVGIQVAPAKVANLSAWTNLLQIPSPAGDEEPKAITRTAWRPGDDSSLAALGDGFCGVWKTTNQSADSDQRPHFHELVDLTEMKLVSALAWNPDGDILAVATYSDPSGEILLFDGQELNLMEALPASQKAITSLRWHARGLRLLGIAPYSSDIADSTILLWDLSRSPNIAGPLSISVPEILIDMDCASFGTNGMVCAAGGNAVYHCRAFSDLSIEHTWTSNPGENDQWTFVRCAWRGSLDGIVVAASGDSGCLWLPAQNLLKREAHDAPITGLELRPTPPGTSSSPSKAEFATSSTDGTVKVWLYDEANNTIVSLCKLIVGYASPVMTIAYSPDGFCLAGASYDTVRIWMAEHGYHHMATWKGEPDSWGGSKLKEDDIMSVGGMSGVNGDGPQAIADHTLSWDVGSKKLAFGLGSQVSHIVTIISDSENSVD</sequence>
<dbReference type="RefSeq" id="XP_007730364.1">
    <property type="nucleotide sequence ID" value="XM_007732174.1"/>
</dbReference>
<protein>
    <recommendedName>
        <fullName evidence="6">Anaphase-promoting complex subunit 4-like WD40 domain-containing protein</fullName>
    </recommendedName>
</protein>
<dbReference type="Proteomes" id="UP000019478">
    <property type="component" value="Unassembled WGS sequence"/>
</dbReference>
<dbReference type="HOGENOM" id="CLU_018409_1_0_1"/>
<feature type="region of interest" description="Disordered" evidence="5">
    <location>
        <begin position="428"/>
        <end position="448"/>
    </location>
</feature>
<dbReference type="GO" id="GO:0034967">
    <property type="term" value="C:Set3 complex"/>
    <property type="evidence" value="ECO:0007669"/>
    <property type="project" value="TreeGrafter"/>
</dbReference>
<keyword evidence="3" id="KW-0677">Repeat</keyword>
<reference evidence="7 8" key="1">
    <citation type="submission" date="2013-03" db="EMBL/GenBank/DDBJ databases">
        <title>The Genome Sequence of Capronia epimyces CBS 606.96.</title>
        <authorList>
            <consortium name="The Broad Institute Genomics Platform"/>
            <person name="Cuomo C."/>
            <person name="de Hoog S."/>
            <person name="Gorbushina A."/>
            <person name="Walker B."/>
            <person name="Young S.K."/>
            <person name="Zeng Q."/>
            <person name="Gargeya S."/>
            <person name="Fitzgerald M."/>
            <person name="Haas B."/>
            <person name="Abouelleil A."/>
            <person name="Allen A.W."/>
            <person name="Alvarado L."/>
            <person name="Arachchi H.M."/>
            <person name="Berlin A.M."/>
            <person name="Chapman S.B."/>
            <person name="Gainer-Dewar J."/>
            <person name="Goldberg J."/>
            <person name="Griggs A."/>
            <person name="Gujja S."/>
            <person name="Hansen M."/>
            <person name="Howarth C."/>
            <person name="Imamovic A."/>
            <person name="Ireland A."/>
            <person name="Larimer J."/>
            <person name="McCowan C."/>
            <person name="Murphy C."/>
            <person name="Pearson M."/>
            <person name="Poon T.W."/>
            <person name="Priest M."/>
            <person name="Roberts A."/>
            <person name="Saif S."/>
            <person name="Shea T."/>
            <person name="Sisk P."/>
            <person name="Sykes S."/>
            <person name="Wortman J."/>
            <person name="Nusbaum C."/>
            <person name="Birren B."/>
        </authorList>
    </citation>
    <scope>NUCLEOTIDE SEQUENCE [LARGE SCALE GENOMIC DNA]</scope>
    <source>
        <strain evidence="7 8">CBS 606.96</strain>
    </source>
</reference>
<dbReference type="InterPro" id="IPR024977">
    <property type="entry name" value="Apc4-like_WD40_dom"/>
</dbReference>
<dbReference type="Gene3D" id="2.130.10.10">
    <property type="entry name" value="YVTN repeat-like/Quinoprotein amine dehydrogenase"/>
    <property type="match status" value="1"/>
</dbReference>
<keyword evidence="2" id="KW-0853">WD repeat</keyword>
<organism evidence="7 8">
    <name type="scientific">Capronia epimyces CBS 606.96</name>
    <dbReference type="NCBI Taxonomy" id="1182542"/>
    <lineage>
        <taxon>Eukaryota</taxon>
        <taxon>Fungi</taxon>
        <taxon>Dikarya</taxon>
        <taxon>Ascomycota</taxon>
        <taxon>Pezizomycotina</taxon>
        <taxon>Eurotiomycetes</taxon>
        <taxon>Chaetothyriomycetidae</taxon>
        <taxon>Chaetothyriales</taxon>
        <taxon>Herpotrichiellaceae</taxon>
        <taxon>Capronia</taxon>
    </lineage>
</organism>